<dbReference type="SUPFAM" id="SSF63411">
    <property type="entry name" value="LuxS/MPP-like metallohydrolase"/>
    <property type="match status" value="4"/>
</dbReference>
<evidence type="ECO:0000259" key="10">
    <source>
        <dbReference type="Pfam" id="PF00675"/>
    </source>
</evidence>
<protein>
    <submittedName>
        <fullName evidence="13">Peptidase M16</fullName>
    </submittedName>
</protein>
<dbReference type="GO" id="GO:0004222">
    <property type="term" value="F:metalloendopeptidase activity"/>
    <property type="evidence" value="ECO:0007669"/>
    <property type="project" value="InterPro"/>
</dbReference>
<dbReference type="Pfam" id="PF05193">
    <property type="entry name" value="Peptidase_M16_C"/>
    <property type="match status" value="2"/>
</dbReference>
<dbReference type="InterPro" id="IPR011249">
    <property type="entry name" value="Metalloenz_LuxS/M16"/>
</dbReference>
<evidence type="ECO:0000313" key="15">
    <source>
        <dbReference type="Proteomes" id="UP000030146"/>
    </source>
</evidence>
<dbReference type="eggNOG" id="COG0612">
    <property type="taxonomic scope" value="Bacteria"/>
</dbReference>
<dbReference type="InterPro" id="IPR050626">
    <property type="entry name" value="Peptidase_M16"/>
</dbReference>
<evidence type="ECO:0000313" key="12">
    <source>
        <dbReference type="EMBL" id="KGN84160.1"/>
    </source>
</evidence>
<dbReference type="InterPro" id="IPR007863">
    <property type="entry name" value="Peptidase_M16_C"/>
</dbReference>
<comment type="caution">
    <text evidence="13">The sequence shown here is derived from an EMBL/GenBank/DDBJ whole genome shotgun (WGS) entry which is preliminary data.</text>
</comment>
<dbReference type="GO" id="GO:0046872">
    <property type="term" value="F:metal ion binding"/>
    <property type="evidence" value="ECO:0007669"/>
    <property type="project" value="UniProtKB-KW"/>
</dbReference>
<reference evidence="12 15" key="2">
    <citation type="submission" date="2014-08" db="EMBL/GenBank/DDBJ databases">
        <title>Porphyromonas gulae strain:COT-052_OH3439 Genome sequencing.</title>
        <authorList>
            <person name="Wallis C."/>
            <person name="Deusch O."/>
            <person name="O'Flynn C."/>
            <person name="Davis I."/>
            <person name="Jospin G."/>
            <person name="Darling A.E."/>
            <person name="Coil D.A."/>
            <person name="Alexiev A."/>
            <person name="Horsfall A."/>
            <person name="Kirkwood N."/>
            <person name="Harris S."/>
            <person name="Eisen J.A."/>
        </authorList>
    </citation>
    <scope>NUCLEOTIDE SEQUENCE [LARGE SCALE GENOMIC DNA]</scope>
    <source>
        <strain evidence="15">COT-052 OH3439</strain>
        <strain evidence="12">COT-052_OH3439</strain>
    </source>
</reference>
<keyword evidence="3" id="KW-0645">Protease</keyword>
<reference evidence="13 14" key="1">
    <citation type="submission" date="2014-08" db="EMBL/GenBank/DDBJ databases">
        <title>Porphyromonas gulae strain:COT-052_OH1451 Genome sequencing.</title>
        <authorList>
            <person name="Wallis C."/>
            <person name="Deusch O."/>
            <person name="O'Flynn C."/>
            <person name="Davis I."/>
            <person name="Jospin G."/>
            <person name="Darling A.E."/>
            <person name="Coil D.A."/>
            <person name="Alexiev A."/>
            <person name="Horsfall A."/>
            <person name="Kirkwood N."/>
            <person name="Harris S."/>
            <person name="Eisen J.A."/>
        </authorList>
    </citation>
    <scope>NUCLEOTIDE SEQUENCE [LARGE SCALE GENOMIC DNA]</scope>
    <source>
        <strain evidence="14">COT-052 OH1451</strain>
        <strain evidence="13">COT-052_OH1451</strain>
    </source>
</reference>
<proteinExistence type="inferred from homology"/>
<feature type="domain" description="Peptidase M16 C-terminal" evidence="11">
    <location>
        <begin position="690"/>
        <end position="872"/>
    </location>
</feature>
<organism evidence="13 14">
    <name type="scientific">Porphyromonas gulae</name>
    <dbReference type="NCBI Taxonomy" id="111105"/>
    <lineage>
        <taxon>Bacteria</taxon>
        <taxon>Pseudomonadati</taxon>
        <taxon>Bacteroidota</taxon>
        <taxon>Bacteroidia</taxon>
        <taxon>Bacteroidales</taxon>
        <taxon>Porphyromonadaceae</taxon>
        <taxon>Porphyromonas</taxon>
    </lineage>
</organism>
<keyword evidence="4" id="KW-0479">Metal-binding</keyword>
<sequence>MELKRFLSLGLLLVAFIPMKLSAQQAQPLPTDPAVRVGKLDNGLTYFIRHNENPKDRADFFIAQKVGSILEEDSQSGLAHFLEHMAFNGTKNFPGKNLINYLETIGVRFGQNLNASTGFDKTEYTIMDVPTTRQGIIDSCLLILHDWSNNITLDGHEIDEERGVIHEEWRARRNAQLRMFEAILAKVLPGNKYAERMPIGLMDVVLNFKHDELRNYYKKWYRPDLQGLVIVGDIDVDYVENKIKELFKDVPAPVNPAERIYTTVEDNDEPIVAIATDAEATTTQLSISFKADPTPQEVRGSVFGLVEDYMKQVITTAVNERLAEITHKPNAPFLSAAAFFSNFMYIAQTKDAFNFVATVREGEVEKAMNALVAEIERLRQFGITKGEYDRARTNVLKKYENQYNEREKRKNNAYANEYSTYFTDGGYIPGIEVEYQTVNAFAPQVPVEAFNQAIAQMIDPVKNAVVTLTGPSKAEAKIPSEADFLAAFKAARQQKVEAKKDEVSDQKLMEKAPKAGKIVSEKKDQKFGATELTLSNGIKVYLKKTDFKSNEILMSAVSPGGILSGKNAPNQSVMSSFMNVGGLGNFNAIELDKVLTGRSASVSPSLSLLTEGLSGKTTVEDMETFFQLIYLQMTANRKDPEAFKATQEKLYNNLKNQEANPMAALMDSIRHTMYGDNMLMKTLKAADVQKVNYDQVMAFYKERFADAGDFTFFFIGNLDEAKMKPFIETYLASLPNLKRGDKMHKAQVPAARSGKIDCKFNKEMDTPSTTIFDVVSGNVEYTLKNSLLMEVFSAVMDQVYTATVREKEGGAYSVAAFGSVEQYPQPKALMQIYFPTDPTRAEEMNAIVFAELEKLAKEGPNVEYFKKTIENLNKQHKESLRENRFWLEAMKSSFFEGNDFITDYESVLNSLTPAELQKFAADILKQNNRVVVMMAPAAKAQ</sequence>
<dbReference type="PATRIC" id="fig|111105.18.peg.2260"/>
<evidence type="ECO:0000256" key="5">
    <source>
        <dbReference type="ARBA" id="ARBA00022801"/>
    </source>
</evidence>
<evidence type="ECO:0000256" key="1">
    <source>
        <dbReference type="ARBA" id="ARBA00001947"/>
    </source>
</evidence>
<dbReference type="Gene3D" id="3.30.830.10">
    <property type="entry name" value="Metalloenzyme, LuxS/M16 peptidase-like"/>
    <property type="match status" value="4"/>
</dbReference>
<accession>A0A0A2FMR4</accession>
<evidence type="ECO:0000256" key="2">
    <source>
        <dbReference type="ARBA" id="ARBA00007261"/>
    </source>
</evidence>
<dbReference type="PROSITE" id="PS00143">
    <property type="entry name" value="INSULINASE"/>
    <property type="match status" value="1"/>
</dbReference>
<keyword evidence="5" id="KW-0378">Hydrolase</keyword>
<dbReference type="PANTHER" id="PTHR43690">
    <property type="entry name" value="NARDILYSIN"/>
    <property type="match status" value="1"/>
</dbReference>
<evidence type="ECO:0000256" key="6">
    <source>
        <dbReference type="ARBA" id="ARBA00022833"/>
    </source>
</evidence>
<keyword evidence="6" id="KW-0862">Zinc</keyword>
<evidence type="ECO:0000313" key="13">
    <source>
        <dbReference type="EMBL" id="KGN87542.1"/>
    </source>
</evidence>
<dbReference type="EMBL" id="JRAI01000011">
    <property type="protein sequence ID" value="KGN87542.1"/>
    <property type="molecule type" value="Genomic_DNA"/>
</dbReference>
<evidence type="ECO:0000256" key="3">
    <source>
        <dbReference type="ARBA" id="ARBA00022670"/>
    </source>
</evidence>
<dbReference type="GO" id="GO:0006508">
    <property type="term" value="P:proteolysis"/>
    <property type="evidence" value="ECO:0007669"/>
    <property type="project" value="UniProtKB-KW"/>
</dbReference>
<dbReference type="InterPro" id="IPR011765">
    <property type="entry name" value="Pept_M16_N"/>
</dbReference>
<gene>
    <name evidence="13" type="ORF">HR08_01815</name>
    <name evidence="12" type="ORF">HR15_11400</name>
</gene>
<dbReference type="AlphaFoldDB" id="A0A0A2FMR4"/>
<feature type="signal peptide" evidence="9">
    <location>
        <begin position="1"/>
        <end position="23"/>
    </location>
</feature>
<feature type="domain" description="Peptidase M16 C-terminal" evidence="11">
    <location>
        <begin position="208"/>
        <end position="394"/>
    </location>
</feature>
<comment type="similarity">
    <text evidence="2 8">Belongs to the peptidase M16 family.</text>
</comment>
<keyword evidence="9" id="KW-0732">Signal</keyword>
<feature type="domain" description="Peptidase M16 N-terminal" evidence="10">
    <location>
        <begin position="51"/>
        <end position="189"/>
    </location>
</feature>
<dbReference type="RefSeq" id="WP_039420120.1">
    <property type="nucleotide sequence ID" value="NZ_CALUCC010000035.1"/>
</dbReference>
<dbReference type="Proteomes" id="UP000030130">
    <property type="component" value="Unassembled WGS sequence"/>
</dbReference>
<evidence type="ECO:0000259" key="11">
    <source>
        <dbReference type="Pfam" id="PF05193"/>
    </source>
</evidence>
<dbReference type="InterPro" id="IPR001431">
    <property type="entry name" value="Pept_M16_Zn_BS"/>
</dbReference>
<dbReference type="Proteomes" id="UP000030146">
    <property type="component" value="Unassembled WGS sequence"/>
</dbReference>
<keyword evidence="15" id="KW-1185">Reference proteome</keyword>
<evidence type="ECO:0000256" key="9">
    <source>
        <dbReference type="SAM" id="SignalP"/>
    </source>
</evidence>
<keyword evidence="7" id="KW-0482">Metalloprotease</keyword>
<dbReference type="STRING" id="111105.HR09_03420"/>
<evidence type="ECO:0000313" key="14">
    <source>
        <dbReference type="Proteomes" id="UP000030130"/>
    </source>
</evidence>
<name>A0A0A2FMR4_9PORP</name>
<dbReference type="EMBL" id="JRAK01000153">
    <property type="protein sequence ID" value="KGN84160.1"/>
    <property type="molecule type" value="Genomic_DNA"/>
</dbReference>
<dbReference type="Pfam" id="PF00675">
    <property type="entry name" value="Peptidase_M16"/>
    <property type="match status" value="1"/>
</dbReference>
<feature type="chain" id="PRO_5010410398" evidence="9">
    <location>
        <begin position="24"/>
        <end position="941"/>
    </location>
</feature>
<evidence type="ECO:0000256" key="7">
    <source>
        <dbReference type="ARBA" id="ARBA00023049"/>
    </source>
</evidence>
<comment type="cofactor">
    <cofactor evidence="1">
        <name>Zn(2+)</name>
        <dbReference type="ChEBI" id="CHEBI:29105"/>
    </cofactor>
</comment>
<dbReference type="PANTHER" id="PTHR43690:SF34">
    <property type="entry name" value="ZINC PROTEASE PQQL-LIKE"/>
    <property type="match status" value="1"/>
</dbReference>
<evidence type="ECO:0000256" key="8">
    <source>
        <dbReference type="RuleBase" id="RU004447"/>
    </source>
</evidence>
<evidence type="ECO:0000256" key="4">
    <source>
        <dbReference type="ARBA" id="ARBA00022723"/>
    </source>
</evidence>
<dbReference type="OrthoDB" id="9811314at2"/>